<dbReference type="Gramene" id="RZC56956">
    <property type="protein sequence ID" value="RZC56956"/>
    <property type="gene ID" value="C5167_015807"/>
</dbReference>
<dbReference type="CDD" id="cd17330">
    <property type="entry name" value="MFS_SLC46_TetA_like"/>
    <property type="match status" value="1"/>
</dbReference>
<protein>
    <recommendedName>
        <fullName evidence="7">Major facilitator superfamily (MFS) profile domain-containing protein</fullName>
    </recommendedName>
</protein>
<dbReference type="AlphaFoldDB" id="A0A4Y7J916"/>
<evidence type="ECO:0000256" key="2">
    <source>
        <dbReference type="ARBA" id="ARBA00022448"/>
    </source>
</evidence>
<keyword evidence="2" id="KW-0813">Transport</keyword>
<feature type="transmembrane region" description="Helical" evidence="6">
    <location>
        <begin position="319"/>
        <end position="338"/>
    </location>
</feature>
<keyword evidence="5 6" id="KW-0472">Membrane</keyword>
<feature type="transmembrane region" description="Helical" evidence="6">
    <location>
        <begin position="168"/>
        <end position="193"/>
    </location>
</feature>
<name>A0A4Y7J916_PAPSO</name>
<feature type="transmembrane region" description="Helical" evidence="6">
    <location>
        <begin position="141"/>
        <end position="161"/>
    </location>
</feature>
<dbReference type="OMA" id="VWIFERY"/>
<keyword evidence="9" id="KW-1185">Reference proteome</keyword>
<dbReference type="InterPro" id="IPR036259">
    <property type="entry name" value="MFS_trans_sf"/>
</dbReference>
<dbReference type="Pfam" id="PF07690">
    <property type="entry name" value="MFS_1"/>
    <property type="match status" value="1"/>
</dbReference>
<dbReference type="Proteomes" id="UP000316621">
    <property type="component" value="Chromosome 3"/>
</dbReference>
<evidence type="ECO:0000256" key="4">
    <source>
        <dbReference type="ARBA" id="ARBA00022989"/>
    </source>
</evidence>
<dbReference type="EMBL" id="CM010717">
    <property type="protein sequence ID" value="RZC56956.1"/>
    <property type="molecule type" value="Genomic_DNA"/>
</dbReference>
<dbReference type="OrthoDB" id="10262656at2759"/>
<feature type="transmembrane region" description="Helical" evidence="6">
    <location>
        <begin position="213"/>
        <end position="235"/>
    </location>
</feature>
<dbReference type="PANTHER" id="PTHR23504">
    <property type="entry name" value="MAJOR FACILITATOR SUPERFAMILY DOMAIN-CONTAINING PROTEIN 10"/>
    <property type="match status" value="1"/>
</dbReference>
<evidence type="ECO:0000256" key="1">
    <source>
        <dbReference type="ARBA" id="ARBA00004141"/>
    </source>
</evidence>
<gene>
    <name evidence="8" type="ORF">C5167_015807</name>
</gene>
<feature type="transmembrane region" description="Helical" evidence="6">
    <location>
        <begin position="42"/>
        <end position="66"/>
    </location>
</feature>
<reference evidence="8 9" key="1">
    <citation type="journal article" date="2018" name="Science">
        <title>The opium poppy genome and morphinan production.</title>
        <authorList>
            <person name="Guo L."/>
            <person name="Winzer T."/>
            <person name="Yang X."/>
            <person name="Li Y."/>
            <person name="Ning Z."/>
            <person name="He Z."/>
            <person name="Teodor R."/>
            <person name="Lu Y."/>
            <person name="Bowser T.A."/>
            <person name="Graham I.A."/>
            <person name="Ye K."/>
        </authorList>
    </citation>
    <scope>NUCLEOTIDE SEQUENCE [LARGE SCALE GENOMIC DNA]</scope>
    <source>
        <strain evidence="9">cv. HN1</strain>
        <tissue evidence="8">Leaves</tissue>
    </source>
</reference>
<sequence>MAEHDSNREGLLWKTKYYENCPGCRIDIRKETNLGIPYKDLFLVWIVAFTTFLPVSSLFPYLYFLVRDFNIAKRQEDIGYYAGCIGCVYMIGRALTSVVWGILADRYGRKPIIILCSTSVIIFNALFGLSRNFLMAVSMRFLLGCFSGIFGPVQAYAVEVCREEYRTLALSVTSSAWAIGLIVGPVVGGLLAQSAEKYPNLFTKDSVFGRFPYFLPSLSISVCATAATIACCWLLETLHKHNDTESCETGMSGKIQKEEETETGLSNSKESLFTNWPLISSIIVMCVFSLHNMAYVEIFSLWAVSPRKFGGLSYTTKDVGQILSVAGIGLFSFQLVLYPKLERILGPLKLARIAAALSIMLLSTYPFIATLSGFSLYILINTAALLKSVFAMTTFTGFVILQNNTVSQHQRGAANGITSTLSSIFQAFGPAGGGALFSMAQKRINASFLPGTDLVFFILNIILVIGLAMSFKPFLALPQRCG</sequence>
<dbReference type="GO" id="GO:0016020">
    <property type="term" value="C:membrane"/>
    <property type="evidence" value="ECO:0007669"/>
    <property type="project" value="UniProtKB-SubCell"/>
</dbReference>
<keyword evidence="4 6" id="KW-1133">Transmembrane helix</keyword>
<evidence type="ECO:0000313" key="8">
    <source>
        <dbReference type="EMBL" id="RZC56956.1"/>
    </source>
</evidence>
<dbReference type="PROSITE" id="PS50850">
    <property type="entry name" value="MFS"/>
    <property type="match status" value="1"/>
</dbReference>
<organism evidence="8 9">
    <name type="scientific">Papaver somniferum</name>
    <name type="common">Opium poppy</name>
    <dbReference type="NCBI Taxonomy" id="3469"/>
    <lineage>
        <taxon>Eukaryota</taxon>
        <taxon>Viridiplantae</taxon>
        <taxon>Streptophyta</taxon>
        <taxon>Embryophyta</taxon>
        <taxon>Tracheophyta</taxon>
        <taxon>Spermatophyta</taxon>
        <taxon>Magnoliopsida</taxon>
        <taxon>Ranunculales</taxon>
        <taxon>Papaveraceae</taxon>
        <taxon>Papaveroideae</taxon>
        <taxon>Papaver</taxon>
    </lineage>
</organism>
<keyword evidence="3 6" id="KW-0812">Transmembrane</keyword>
<feature type="transmembrane region" description="Helical" evidence="6">
    <location>
        <begin position="78"/>
        <end position="100"/>
    </location>
</feature>
<accession>A0A4Y7J916</accession>
<feature type="transmembrane region" description="Helical" evidence="6">
    <location>
        <begin position="276"/>
        <end position="299"/>
    </location>
</feature>
<feature type="transmembrane region" description="Helical" evidence="6">
    <location>
        <begin position="112"/>
        <end position="129"/>
    </location>
</feature>
<evidence type="ECO:0000256" key="3">
    <source>
        <dbReference type="ARBA" id="ARBA00022692"/>
    </source>
</evidence>
<comment type="subcellular location">
    <subcellularLocation>
        <location evidence="1">Membrane</location>
        <topology evidence="1">Multi-pass membrane protein</topology>
    </subcellularLocation>
</comment>
<feature type="transmembrane region" description="Helical" evidence="6">
    <location>
        <begin position="448"/>
        <end position="469"/>
    </location>
</feature>
<evidence type="ECO:0000313" key="9">
    <source>
        <dbReference type="Proteomes" id="UP000316621"/>
    </source>
</evidence>
<feature type="domain" description="Major facilitator superfamily (MFS) profile" evidence="7">
    <location>
        <begin position="40"/>
        <end position="478"/>
    </location>
</feature>
<dbReference type="SUPFAM" id="SSF103473">
    <property type="entry name" value="MFS general substrate transporter"/>
    <property type="match status" value="1"/>
</dbReference>
<dbReference type="PANTHER" id="PTHR23504:SF15">
    <property type="entry name" value="MAJOR FACILITATOR SUPERFAMILY (MFS) PROFILE DOMAIN-CONTAINING PROTEIN"/>
    <property type="match status" value="1"/>
</dbReference>
<proteinExistence type="predicted"/>
<feature type="transmembrane region" description="Helical" evidence="6">
    <location>
        <begin position="350"/>
        <end position="368"/>
    </location>
</feature>
<dbReference type="InterPro" id="IPR011701">
    <property type="entry name" value="MFS"/>
</dbReference>
<evidence type="ECO:0000256" key="6">
    <source>
        <dbReference type="SAM" id="Phobius"/>
    </source>
</evidence>
<evidence type="ECO:0000259" key="7">
    <source>
        <dbReference type="PROSITE" id="PS50850"/>
    </source>
</evidence>
<dbReference type="GO" id="GO:0022857">
    <property type="term" value="F:transmembrane transporter activity"/>
    <property type="evidence" value="ECO:0007669"/>
    <property type="project" value="InterPro"/>
</dbReference>
<dbReference type="Gene3D" id="1.20.1250.20">
    <property type="entry name" value="MFS general substrate transporter like domains"/>
    <property type="match status" value="1"/>
</dbReference>
<evidence type="ECO:0000256" key="5">
    <source>
        <dbReference type="ARBA" id="ARBA00023136"/>
    </source>
</evidence>
<dbReference type="InterPro" id="IPR020846">
    <property type="entry name" value="MFS_dom"/>
</dbReference>
<feature type="transmembrane region" description="Helical" evidence="6">
    <location>
        <begin position="374"/>
        <end position="401"/>
    </location>
</feature>